<dbReference type="EMBL" id="LR796758">
    <property type="protein sequence ID" value="CAB4163890.1"/>
    <property type="molecule type" value="Genomic_DNA"/>
</dbReference>
<dbReference type="Pfam" id="PF01556">
    <property type="entry name" value="DnaJ_C"/>
    <property type="match status" value="1"/>
</dbReference>
<dbReference type="PRINTS" id="PR00625">
    <property type="entry name" value="JDOMAIN"/>
</dbReference>
<dbReference type="EMBL" id="LR797502">
    <property type="protein sequence ID" value="CAB4221435.1"/>
    <property type="molecule type" value="Genomic_DNA"/>
</dbReference>
<accession>A0A6J5QQZ5</accession>
<dbReference type="SUPFAM" id="SSF49493">
    <property type="entry name" value="HSP40/DnaJ peptide-binding domain"/>
    <property type="match status" value="2"/>
</dbReference>
<evidence type="ECO:0000259" key="2">
    <source>
        <dbReference type="PROSITE" id="PS50076"/>
    </source>
</evidence>
<evidence type="ECO:0000313" key="6">
    <source>
        <dbReference type="EMBL" id="CAB4221435.1"/>
    </source>
</evidence>
<reference evidence="5" key="1">
    <citation type="submission" date="2020-05" db="EMBL/GenBank/DDBJ databases">
        <authorList>
            <person name="Chiriac C."/>
            <person name="Salcher M."/>
            <person name="Ghai R."/>
            <person name="Kavagutti S V."/>
        </authorList>
    </citation>
    <scope>NUCLEOTIDE SEQUENCE</scope>
</reference>
<proteinExistence type="predicted"/>
<evidence type="ECO:0000313" key="5">
    <source>
        <dbReference type="EMBL" id="CAB4186900.1"/>
    </source>
</evidence>
<dbReference type="GO" id="GO:0042026">
    <property type="term" value="P:protein refolding"/>
    <property type="evidence" value="ECO:0007669"/>
    <property type="project" value="TreeGrafter"/>
</dbReference>
<dbReference type="PANTHER" id="PTHR43096:SF48">
    <property type="entry name" value="CHAPERONE PROTEIN DNAJ"/>
    <property type="match status" value="1"/>
</dbReference>
<organism evidence="5">
    <name type="scientific">uncultured Caudovirales phage</name>
    <dbReference type="NCBI Taxonomy" id="2100421"/>
    <lineage>
        <taxon>Viruses</taxon>
        <taxon>Duplodnaviria</taxon>
        <taxon>Heunggongvirae</taxon>
        <taxon>Uroviricota</taxon>
        <taxon>Caudoviricetes</taxon>
        <taxon>Peduoviridae</taxon>
        <taxon>Maltschvirus</taxon>
        <taxon>Maltschvirus maltsch</taxon>
    </lineage>
</organism>
<dbReference type="GO" id="GO:0051082">
    <property type="term" value="F:unfolded protein binding"/>
    <property type="evidence" value="ECO:0007669"/>
    <property type="project" value="InterPro"/>
</dbReference>
<name>A0A6J5QQZ5_9CAUD</name>
<keyword evidence="1" id="KW-0143">Chaperone</keyword>
<dbReference type="Gene3D" id="1.10.287.110">
    <property type="entry name" value="DnaJ domain"/>
    <property type="match status" value="1"/>
</dbReference>
<dbReference type="EMBL" id="LR797099">
    <property type="protein sequence ID" value="CAB4186900.1"/>
    <property type="molecule type" value="Genomic_DNA"/>
</dbReference>
<dbReference type="InterPro" id="IPR002939">
    <property type="entry name" value="DnaJ_C"/>
</dbReference>
<dbReference type="InterPro" id="IPR036869">
    <property type="entry name" value="J_dom_sf"/>
</dbReference>
<evidence type="ECO:0000313" key="4">
    <source>
        <dbReference type="EMBL" id="CAB4165870.1"/>
    </source>
</evidence>
<dbReference type="InterPro" id="IPR008971">
    <property type="entry name" value="HSP40/DnaJ_pept-bd"/>
</dbReference>
<feature type="domain" description="J" evidence="2">
    <location>
        <begin position="3"/>
        <end position="64"/>
    </location>
</feature>
<dbReference type="Gene3D" id="2.60.260.20">
    <property type="entry name" value="Urease metallochaperone UreE, N-terminal domain"/>
    <property type="match status" value="1"/>
</dbReference>
<dbReference type="Pfam" id="PF00226">
    <property type="entry name" value="DnaJ"/>
    <property type="match status" value="1"/>
</dbReference>
<evidence type="ECO:0000313" key="3">
    <source>
        <dbReference type="EMBL" id="CAB4163890.1"/>
    </source>
</evidence>
<dbReference type="SMART" id="SM00271">
    <property type="entry name" value="DnaJ"/>
    <property type="match status" value="1"/>
</dbReference>
<gene>
    <name evidence="5" type="ORF">UFOVP1146_246</name>
    <name evidence="6" type="ORF">UFOVP1638_319</name>
    <name evidence="3" type="ORF">UFOVP812_159</name>
    <name evidence="4" type="ORF">UFOVP818_406</name>
</gene>
<dbReference type="CDD" id="cd06257">
    <property type="entry name" value="DnaJ"/>
    <property type="match status" value="1"/>
</dbReference>
<dbReference type="PROSITE" id="PS00636">
    <property type="entry name" value="DNAJ_1"/>
    <property type="match status" value="1"/>
</dbReference>
<dbReference type="PROSITE" id="PS50076">
    <property type="entry name" value="DNAJ_2"/>
    <property type="match status" value="1"/>
</dbReference>
<protein>
    <submittedName>
        <fullName evidence="5">Chaperone protein DnaJ</fullName>
    </submittedName>
</protein>
<dbReference type="InterPro" id="IPR001623">
    <property type="entry name" value="DnaJ_domain"/>
</dbReference>
<dbReference type="SUPFAM" id="SSF46565">
    <property type="entry name" value="Chaperone J-domain"/>
    <property type="match status" value="1"/>
</dbReference>
<sequence>MIDYYGTLGIPKTATPDEIKTAYRRLASKNHPDKGGDTATFQNIQIAYDTLSDPARRAAYDNPRQQHIPPGFGNAGQFDFDSIFSMFGQRPQQQRTRQDRMALWITLADVATAGRKTVGVGTNNGTATLEIEIPPGINDGDNVHYAKLSPSGGDLVITFRIHPHPAWQRQGLTLSTTHTIGIWQLIAGCETIVRDILGNQLKLTIPAGTQPGTIMKLKSRGLTQRDGPPGDLLVQIQTSIPADIPNELVELIKKQIDDYA</sequence>
<dbReference type="CDD" id="cd10747">
    <property type="entry name" value="DnaJ_C"/>
    <property type="match status" value="1"/>
</dbReference>
<dbReference type="PANTHER" id="PTHR43096">
    <property type="entry name" value="DNAJ HOMOLOG 1, MITOCHONDRIAL-RELATED"/>
    <property type="match status" value="1"/>
</dbReference>
<dbReference type="EMBL" id="LR796776">
    <property type="protein sequence ID" value="CAB4165870.1"/>
    <property type="molecule type" value="Genomic_DNA"/>
</dbReference>
<dbReference type="InterPro" id="IPR018253">
    <property type="entry name" value="DnaJ_domain_CS"/>
</dbReference>
<evidence type="ECO:0000256" key="1">
    <source>
        <dbReference type="ARBA" id="ARBA00023186"/>
    </source>
</evidence>